<feature type="domain" description="FBD" evidence="1">
    <location>
        <begin position="375"/>
        <end position="445"/>
    </location>
</feature>
<dbReference type="PANTHER" id="PTHR31900">
    <property type="entry name" value="F-BOX/RNI SUPERFAMILY PROTEIN-RELATED"/>
    <property type="match status" value="1"/>
</dbReference>
<evidence type="ECO:0000259" key="1">
    <source>
        <dbReference type="SMART" id="SM00579"/>
    </source>
</evidence>
<dbReference type="Pfam" id="PF08387">
    <property type="entry name" value="FBD"/>
    <property type="match status" value="1"/>
</dbReference>
<reference evidence="2 3" key="1">
    <citation type="journal article" date="2018" name="Nat. Genet.">
        <title>The Rosa genome provides new insights in the design of modern roses.</title>
        <authorList>
            <person name="Bendahmane M."/>
        </authorList>
    </citation>
    <scope>NUCLEOTIDE SEQUENCE [LARGE SCALE GENOMIC DNA]</scope>
    <source>
        <strain evidence="3">cv. Old Blush</strain>
    </source>
</reference>
<dbReference type="InterPro" id="IPR036047">
    <property type="entry name" value="F-box-like_dom_sf"/>
</dbReference>
<dbReference type="SUPFAM" id="SSF52047">
    <property type="entry name" value="RNI-like"/>
    <property type="match status" value="1"/>
</dbReference>
<dbReference type="Gene3D" id="1.20.1280.50">
    <property type="match status" value="1"/>
</dbReference>
<dbReference type="InterPro" id="IPR053781">
    <property type="entry name" value="F-box_AtFBL13-like"/>
</dbReference>
<proteinExistence type="predicted"/>
<keyword evidence="3" id="KW-1185">Reference proteome</keyword>
<sequence>MSELEAKRVKDRISALPDAVLCHILSFLDRTEDAVTTSVLSKRWKKIWASAPSLVFCDEDNPDCVSFVRFVDNVLFFRNSTDIRKFHLQSCCVKDFARIYGWIGTAIRRNVVELDLSVEDFAGDDDHPRVFELPESVFTCKTLMVLGLSSNFITNPPTSGCFPSLKSLNVQIDHPVNKSVEKLFSCCPVLENLRIGGSHGMQRDDPILNFNVSAPELKTLRIYWSSCDVYEKCCKFHINAPKLENFHLWQDPPTDCFLENSKTLVKVTITLCDPLHDNSAEADHRFAIRGTALLAGISSARSLYLSAHRLKKCCLPTFDKLSRLELILYNCYYWELLKEVLKRSPNLERLVLELNECKCGESSDHQWIPPRFVPSCLLSQLKTISIRGFKGKVDEMDVAKYLLENGEGLKKMTIYYNDHLCKKEELHKQFSMFQWASVTCQVELFSDIREANCASFGMF</sequence>
<dbReference type="Pfam" id="PF24758">
    <property type="entry name" value="LRR_At5g56370"/>
    <property type="match status" value="1"/>
</dbReference>
<dbReference type="InterPro" id="IPR032675">
    <property type="entry name" value="LRR_dom_sf"/>
</dbReference>
<evidence type="ECO:0000313" key="2">
    <source>
        <dbReference type="EMBL" id="PRQ30790.1"/>
    </source>
</evidence>
<comment type="caution">
    <text evidence="2">The sequence shown here is derived from an EMBL/GenBank/DDBJ whole genome shotgun (WGS) entry which is preliminary data.</text>
</comment>
<dbReference type="Pfam" id="PF00646">
    <property type="entry name" value="F-box"/>
    <property type="match status" value="1"/>
</dbReference>
<gene>
    <name evidence="2" type="ORF">RchiOBHm_Chr5g0028461</name>
</gene>
<evidence type="ECO:0000313" key="3">
    <source>
        <dbReference type="Proteomes" id="UP000238479"/>
    </source>
</evidence>
<dbReference type="InterPro" id="IPR001810">
    <property type="entry name" value="F-box_dom"/>
</dbReference>
<accession>A0A2P6Q9D6</accession>
<dbReference type="Gene3D" id="3.80.10.10">
    <property type="entry name" value="Ribonuclease Inhibitor"/>
    <property type="match status" value="1"/>
</dbReference>
<dbReference type="Gramene" id="PRQ30790">
    <property type="protein sequence ID" value="PRQ30790"/>
    <property type="gene ID" value="RchiOBHm_Chr5g0028461"/>
</dbReference>
<dbReference type="STRING" id="74649.A0A2P6Q9D6"/>
<dbReference type="InterPro" id="IPR050232">
    <property type="entry name" value="FBL13/AtMIF1-like"/>
</dbReference>
<dbReference type="EMBL" id="PDCK01000043">
    <property type="protein sequence ID" value="PRQ30790.1"/>
    <property type="molecule type" value="Genomic_DNA"/>
</dbReference>
<organism evidence="2 3">
    <name type="scientific">Rosa chinensis</name>
    <name type="common">China rose</name>
    <dbReference type="NCBI Taxonomy" id="74649"/>
    <lineage>
        <taxon>Eukaryota</taxon>
        <taxon>Viridiplantae</taxon>
        <taxon>Streptophyta</taxon>
        <taxon>Embryophyta</taxon>
        <taxon>Tracheophyta</taxon>
        <taxon>Spermatophyta</taxon>
        <taxon>Magnoliopsida</taxon>
        <taxon>eudicotyledons</taxon>
        <taxon>Gunneridae</taxon>
        <taxon>Pentapetalae</taxon>
        <taxon>rosids</taxon>
        <taxon>fabids</taxon>
        <taxon>Rosales</taxon>
        <taxon>Rosaceae</taxon>
        <taxon>Rosoideae</taxon>
        <taxon>Rosoideae incertae sedis</taxon>
        <taxon>Rosa</taxon>
    </lineage>
</organism>
<dbReference type="OMA" id="WIRTAIQ"/>
<dbReference type="OrthoDB" id="612216at2759"/>
<dbReference type="InterPro" id="IPR055411">
    <property type="entry name" value="LRR_FXL15/At3g58940/PEG3-like"/>
</dbReference>
<dbReference type="Proteomes" id="UP000238479">
    <property type="component" value="Chromosome 5"/>
</dbReference>
<name>A0A2P6Q9D6_ROSCH</name>
<dbReference type="SUPFAM" id="SSF81383">
    <property type="entry name" value="F-box domain"/>
    <property type="match status" value="1"/>
</dbReference>
<dbReference type="InterPro" id="IPR006566">
    <property type="entry name" value="FBD"/>
</dbReference>
<dbReference type="SMART" id="SM00579">
    <property type="entry name" value="FBD"/>
    <property type="match status" value="1"/>
</dbReference>
<protein>
    <submittedName>
        <fullName evidence="2">Putative F-box domain, FBD domain, leucine-rich repeat domain, L domain-containing protein</fullName>
    </submittedName>
</protein>
<dbReference type="AlphaFoldDB" id="A0A2P6Q9D6"/>
<dbReference type="PANTHER" id="PTHR31900:SF34">
    <property type="entry name" value="EMB|CAB62440.1-RELATED"/>
    <property type="match status" value="1"/>
</dbReference>
<dbReference type="CDD" id="cd22160">
    <property type="entry name" value="F-box_AtFBL13-like"/>
    <property type="match status" value="1"/>
</dbReference>